<evidence type="ECO:0000313" key="11">
    <source>
        <dbReference type="Proteomes" id="UP000000768"/>
    </source>
</evidence>
<dbReference type="Pfam" id="PF23598">
    <property type="entry name" value="LRR_14"/>
    <property type="match status" value="1"/>
</dbReference>
<evidence type="ECO:0000259" key="7">
    <source>
        <dbReference type="Pfam" id="PF00931"/>
    </source>
</evidence>
<evidence type="ECO:0000256" key="4">
    <source>
        <dbReference type="ARBA" id="ARBA00022741"/>
    </source>
</evidence>
<sequence>MNTILPKLAELVAGEYKLQKGVKGEITVHQGELTSMSATLHKVAETNHQIHSVIKDIMDQVKKVTKRRYRYKIDSITARPAMVSVDPCLEGLGKTTLANSLIQDLKSNFDCRIFVSVSLNPDIKKIFKNILLQLDDKKYSRIDEGWEYPMIISTTASWCLCVIDDLWKESDWDTIKLACQDGHPRSRIIITTRKKTVAEHVGGLYEMKPLSDDDSRKLLDKRIFDTDDKCPPTSLLASKPMCSVEWEKVNKSIGFGFGSGSGHKNSLDVDKMRKILSLSYNDLPFHLKTCLLSLSKYPEDQVIEKDALILSWIAEGVVVPACQVHDMVLELINQLSAEEGLFTTLLSEDGQQASTLTSAVQKMKIRRLSIHNSNESYASAEAREQLSKVRSLDIFGKVKSIPPLSSFHVLRLLQVDDCTGLENNHLNNLGRLFLELPESIGELESLQTLDIRRAYVWQEILLPVSFDKLGSKLVRLLSERVKLPDGLALHNMKSLRELVGILVTLHAVSKIGKLRGLKVLGFGTGFKNSHKSDLELIPKHGLTPLLIMIECPCPVQYFIHAWFKHKSLVDDFPTICHHIIV</sequence>
<keyword evidence="6" id="KW-0175">Coiled coil</keyword>
<dbReference type="SUPFAM" id="SSF52540">
    <property type="entry name" value="P-loop containing nucleoside triphosphate hydrolases"/>
    <property type="match status" value="1"/>
</dbReference>
<dbReference type="InterPro" id="IPR036388">
    <property type="entry name" value="WH-like_DNA-bd_sf"/>
</dbReference>
<dbReference type="STRING" id="4558.A0A1B6QA02"/>
<dbReference type="GO" id="GO:0051707">
    <property type="term" value="P:response to other organism"/>
    <property type="evidence" value="ECO:0007669"/>
    <property type="project" value="UniProtKB-ARBA"/>
</dbReference>
<reference evidence="11" key="2">
    <citation type="journal article" date="2018" name="Plant J.">
        <title>The Sorghum bicolor reference genome: improved assembly, gene annotations, a transcriptome atlas, and signatures of genome organization.</title>
        <authorList>
            <person name="McCormick R.F."/>
            <person name="Truong S.K."/>
            <person name="Sreedasyam A."/>
            <person name="Jenkins J."/>
            <person name="Shu S."/>
            <person name="Sims D."/>
            <person name="Kennedy M."/>
            <person name="Amirebrahimi M."/>
            <person name="Weers B.D."/>
            <person name="McKinley B."/>
            <person name="Mattison A."/>
            <person name="Morishige D.T."/>
            <person name="Grimwood J."/>
            <person name="Schmutz J."/>
            <person name="Mullet J.E."/>
        </authorList>
    </citation>
    <scope>NUCLEOTIDE SEQUENCE [LARGE SCALE GENOMIC DNA]</scope>
    <source>
        <strain evidence="11">cv. BTx623</strain>
    </source>
</reference>
<dbReference type="InterPro" id="IPR055414">
    <property type="entry name" value="LRR_R13L4/SHOC2-like"/>
</dbReference>
<dbReference type="InParanoid" id="A0A1B6QA02"/>
<dbReference type="Gene3D" id="1.20.5.4130">
    <property type="match status" value="1"/>
</dbReference>
<dbReference type="Pfam" id="PF00931">
    <property type="entry name" value="NB-ARC"/>
    <property type="match status" value="1"/>
</dbReference>
<keyword evidence="11" id="KW-1185">Reference proteome</keyword>
<dbReference type="InterPro" id="IPR032675">
    <property type="entry name" value="LRR_dom_sf"/>
</dbReference>
<keyword evidence="3" id="KW-0677">Repeat</keyword>
<feature type="domain" description="NB-ARC" evidence="7">
    <location>
        <begin position="91"/>
        <end position="228"/>
    </location>
</feature>
<accession>A0A1B6QA02</accession>
<organism evidence="10 11">
    <name type="scientific">Sorghum bicolor</name>
    <name type="common">Sorghum</name>
    <name type="synonym">Sorghum vulgare</name>
    <dbReference type="NCBI Taxonomy" id="4558"/>
    <lineage>
        <taxon>Eukaryota</taxon>
        <taxon>Viridiplantae</taxon>
        <taxon>Streptophyta</taxon>
        <taxon>Embryophyta</taxon>
        <taxon>Tracheophyta</taxon>
        <taxon>Spermatophyta</taxon>
        <taxon>Magnoliopsida</taxon>
        <taxon>Liliopsida</taxon>
        <taxon>Poales</taxon>
        <taxon>Poaceae</taxon>
        <taxon>PACMAD clade</taxon>
        <taxon>Panicoideae</taxon>
        <taxon>Andropogonodae</taxon>
        <taxon>Andropogoneae</taxon>
        <taxon>Sorghinae</taxon>
        <taxon>Sorghum</taxon>
    </lineage>
</organism>
<evidence type="ECO:0000259" key="9">
    <source>
        <dbReference type="Pfam" id="PF23598"/>
    </source>
</evidence>
<dbReference type="Gene3D" id="3.40.50.300">
    <property type="entry name" value="P-loop containing nucleotide triphosphate hydrolases"/>
    <property type="match status" value="1"/>
</dbReference>
<dbReference type="AlphaFoldDB" id="A0A1B6QA02"/>
<evidence type="ECO:0000256" key="2">
    <source>
        <dbReference type="ARBA" id="ARBA00022614"/>
    </source>
</evidence>
<dbReference type="SUPFAM" id="SSF52047">
    <property type="entry name" value="RNI-like"/>
    <property type="match status" value="1"/>
</dbReference>
<keyword evidence="4" id="KW-0547">Nucleotide-binding</keyword>
<feature type="domain" description="Disease resistance N-terminal" evidence="8">
    <location>
        <begin position="1"/>
        <end position="64"/>
    </location>
</feature>
<dbReference type="Gramene" id="KXG34720">
    <property type="protein sequence ID" value="KXG34720"/>
    <property type="gene ID" value="SORBI_3002G081700"/>
</dbReference>
<dbReference type="Proteomes" id="UP000000768">
    <property type="component" value="Chromosome 2"/>
</dbReference>
<protein>
    <recommendedName>
        <fullName evidence="12">NB-ARC domain-containing protein</fullName>
    </recommendedName>
</protein>
<dbReference type="OMA" id="HATIYSF"/>
<evidence type="ECO:0000313" key="10">
    <source>
        <dbReference type="EMBL" id="KXG34720.1"/>
    </source>
</evidence>
<dbReference type="GO" id="GO:0043531">
    <property type="term" value="F:ADP binding"/>
    <property type="evidence" value="ECO:0007669"/>
    <property type="project" value="InterPro"/>
</dbReference>
<dbReference type="PANTHER" id="PTHR23155:SF1201">
    <property type="entry name" value="OS02G0301800 PROTEIN"/>
    <property type="match status" value="1"/>
</dbReference>
<proteinExistence type="inferred from homology"/>
<keyword evidence="2" id="KW-0433">Leucine-rich repeat</keyword>
<evidence type="ECO:0000256" key="1">
    <source>
        <dbReference type="ARBA" id="ARBA00008894"/>
    </source>
</evidence>
<dbReference type="InterPro" id="IPR044974">
    <property type="entry name" value="Disease_R_plants"/>
</dbReference>
<dbReference type="EMBL" id="CM000761">
    <property type="protein sequence ID" value="KXG34720.1"/>
    <property type="molecule type" value="Genomic_DNA"/>
</dbReference>
<comment type="similarity">
    <text evidence="1">Belongs to the disease resistance NB-LRR family.</text>
</comment>
<evidence type="ECO:0008006" key="12">
    <source>
        <dbReference type="Google" id="ProtNLM"/>
    </source>
</evidence>
<dbReference type="InterPro" id="IPR041118">
    <property type="entry name" value="Rx_N"/>
</dbReference>
<name>A0A1B6QA02_SORBI</name>
<feature type="domain" description="Disease resistance R13L4/SHOC-2-like LRR" evidence="9">
    <location>
        <begin position="388"/>
        <end position="524"/>
    </location>
</feature>
<evidence type="ECO:0000256" key="6">
    <source>
        <dbReference type="ARBA" id="ARBA00023054"/>
    </source>
</evidence>
<gene>
    <name evidence="10" type="ORF">SORBI_3002G081700</name>
</gene>
<evidence type="ECO:0000256" key="5">
    <source>
        <dbReference type="ARBA" id="ARBA00022821"/>
    </source>
</evidence>
<keyword evidence="5" id="KW-0611">Plant defense</keyword>
<evidence type="ECO:0000259" key="8">
    <source>
        <dbReference type="Pfam" id="PF18052"/>
    </source>
</evidence>
<dbReference type="Pfam" id="PF18052">
    <property type="entry name" value="Rx_N"/>
    <property type="match status" value="1"/>
</dbReference>
<dbReference type="InterPro" id="IPR002182">
    <property type="entry name" value="NB-ARC"/>
</dbReference>
<evidence type="ECO:0000256" key="3">
    <source>
        <dbReference type="ARBA" id="ARBA00022737"/>
    </source>
</evidence>
<dbReference type="Gene3D" id="3.80.10.10">
    <property type="entry name" value="Ribonuclease Inhibitor"/>
    <property type="match status" value="1"/>
</dbReference>
<dbReference type="GO" id="GO:0006952">
    <property type="term" value="P:defense response"/>
    <property type="evidence" value="ECO:0007669"/>
    <property type="project" value="UniProtKB-KW"/>
</dbReference>
<dbReference type="PANTHER" id="PTHR23155">
    <property type="entry name" value="DISEASE RESISTANCE PROTEIN RP"/>
    <property type="match status" value="1"/>
</dbReference>
<dbReference type="InterPro" id="IPR027417">
    <property type="entry name" value="P-loop_NTPase"/>
</dbReference>
<dbReference type="Gene3D" id="1.10.10.10">
    <property type="entry name" value="Winged helix-like DNA-binding domain superfamily/Winged helix DNA-binding domain"/>
    <property type="match status" value="1"/>
</dbReference>
<reference evidence="10 11" key="1">
    <citation type="journal article" date="2009" name="Nature">
        <title>The Sorghum bicolor genome and the diversification of grasses.</title>
        <authorList>
            <person name="Paterson A.H."/>
            <person name="Bowers J.E."/>
            <person name="Bruggmann R."/>
            <person name="Dubchak I."/>
            <person name="Grimwood J."/>
            <person name="Gundlach H."/>
            <person name="Haberer G."/>
            <person name="Hellsten U."/>
            <person name="Mitros T."/>
            <person name="Poliakov A."/>
            <person name="Schmutz J."/>
            <person name="Spannagl M."/>
            <person name="Tang H."/>
            <person name="Wang X."/>
            <person name="Wicker T."/>
            <person name="Bharti A.K."/>
            <person name="Chapman J."/>
            <person name="Feltus F.A."/>
            <person name="Gowik U."/>
            <person name="Grigoriev I.V."/>
            <person name="Lyons E."/>
            <person name="Maher C.A."/>
            <person name="Martis M."/>
            <person name="Narechania A."/>
            <person name="Otillar R.P."/>
            <person name="Penning B.W."/>
            <person name="Salamov A.A."/>
            <person name="Wang Y."/>
            <person name="Zhang L."/>
            <person name="Carpita N.C."/>
            <person name="Freeling M."/>
            <person name="Gingle A.R."/>
            <person name="Hash C.T."/>
            <person name="Keller B."/>
            <person name="Klein P."/>
            <person name="Kresovich S."/>
            <person name="McCann M.C."/>
            <person name="Ming R."/>
            <person name="Peterson D.G."/>
            <person name="Mehboob-ur-Rahman"/>
            <person name="Ware D."/>
            <person name="Westhoff P."/>
            <person name="Mayer K.F."/>
            <person name="Messing J."/>
            <person name="Rokhsar D.S."/>
        </authorList>
    </citation>
    <scope>NUCLEOTIDE SEQUENCE [LARGE SCALE GENOMIC DNA]</scope>
    <source>
        <strain evidence="11">cv. BTx623</strain>
    </source>
</reference>